<proteinExistence type="predicted"/>
<gene>
    <name evidence="1" type="ORF">SAMN06295987_101798</name>
</gene>
<reference evidence="2" key="1">
    <citation type="submission" date="2017-02" db="EMBL/GenBank/DDBJ databases">
        <authorList>
            <person name="Varghese N."/>
            <person name="Submissions S."/>
        </authorList>
    </citation>
    <scope>NUCLEOTIDE SEQUENCE [LARGE SCALE GENOMIC DNA]</scope>
    <source>
        <strain evidence="2">SM117</strain>
    </source>
</reference>
<dbReference type="AlphaFoldDB" id="A0A1U6GY27"/>
<sequence>MGLNRRLTLARSRTDLKRSRLSKHRPLKNRSIFRRIADAVRRHEELVTAASVLAGTLSALAACVASYLTLEQVILLKRERQTQFDVADYTNKQTAVRAVLLAAADYEDSALCYVNIRHLESQGRSQTRDKYQDCSSRVMDSIRRLESAIKSNVHALPPTYNYVMVKYLEEASTFNMCEFEKPLVGSSDFPKYLKDEFDNRCTRDTTTAFNDLIKLGIRLTEGAVEVTNPVSAVRR</sequence>
<name>A0A1U6GY27_9SPHN</name>
<dbReference type="Proteomes" id="UP000190989">
    <property type="component" value="Unassembled WGS sequence"/>
</dbReference>
<protein>
    <submittedName>
        <fullName evidence="1">Uncharacterized protein</fullName>
    </submittedName>
</protein>
<evidence type="ECO:0000313" key="1">
    <source>
        <dbReference type="EMBL" id="SLJ88398.1"/>
    </source>
</evidence>
<organism evidence="1 2">
    <name type="scientific">Novosphingobium mathurense</name>
    <dbReference type="NCBI Taxonomy" id="428990"/>
    <lineage>
        <taxon>Bacteria</taxon>
        <taxon>Pseudomonadati</taxon>
        <taxon>Pseudomonadota</taxon>
        <taxon>Alphaproteobacteria</taxon>
        <taxon>Sphingomonadales</taxon>
        <taxon>Sphingomonadaceae</taxon>
        <taxon>Novosphingobium</taxon>
    </lineage>
</organism>
<accession>A0A1U6GY27</accession>
<dbReference type="EMBL" id="FVZE01000001">
    <property type="protein sequence ID" value="SLJ88398.1"/>
    <property type="molecule type" value="Genomic_DNA"/>
</dbReference>
<evidence type="ECO:0000313" key="2">
    <source>
        <dbReference type="Proteomes" id="UP000190989"/>
    </source>
</evidence>
<keyword evidence="2" id="KW-1185">Reference proteome</keyword>